<name>A0ABQ4WC32_9ASTR</name>
<evidence type="ECO:0000256" key="9">
    <source>
        <dbReference type="RuleBase" id="RU000532"/>
    </source>
</evidence>
<dbReference type="InterPro" id="IPR015824">
    <property type="entry name" value="Phosphoglycerate_kinase_N"/>
</dbReference>
<comment type="cofactor">
    <cofactor evidence="1">
        <name>Mg(2+)</name>
        <dbReference type="ChEBI" id="CHEBI:18420"/>
    </cofactor>
</comment>
<proteinExistence type="inferred from homology"/>
<dbReference type="PANTHER" id="PTHR11406:SF27">
    <property type="entry name" value="PHOSPHOGLYCERATE KINASE 3, CYTOSOLIC"/>
    <property type="match status" value="1"/>
</dbReference>
<comment type="caution">
    <text evidence="11">The sequence shown here is derived from an EMBL/GenBank/DDBJ whole genome shotgun (WGS) entry which is preliminary data.</text>
</comment>
<dbReference type="Gene3D" id="3.40.50.1260">
    <property type="entry name" value="Phosphoglycerate kinase, N-terminal domain"/>
    <property type="match status" value="1"/>
</dbReference>
<dbReference type="EC" id="2.7.2.3" evidence="3 9"/>
<dbReference type="PANTHER" id="PTHR11406">
    <property type="entry name" value="PHOSPHOGLYCERATE KINASE"/>
    <property type="match status" value="1"/>
</dbReference>
<keyword evidence="12" id="KW-1185">Reference proteome</keyword>
<comment type="subunit">
    <text evidence="10">Monomer.</text>
</comment>
<evidence type="ECO:0000256" key="2">
    <source>
        <dbReference type="ARBA" id="ARBA00008982"/>
    </source>
</evidence>
<dbReference type="Proteomes" id="UP001151760">
    <property type="component" value="Unassembled WGS sequence"/>
</dbReference>
<keyword evidence="4 9" id="KW-0808">Transferase</keyword>
<evidence type="ECO:0000256" key="3">
    <source>
        <dbReference type="ARBA" id="ARBA00013061"/>
    </source>
</evidence>
<gene>
    <name evidence="11" type="ORF">Tco_0600517</name>
</gene>
<dbReference type="PRINTS" id="PR00477">
    <property type="entry name" value="PHGLYCKINASE"/>
</dbReference>
<keyword evidence="8" id="KW-0460">Magnesium</keyword>
<protein>
    <recommendedName>
        <fullName evidence="3 9">Phosphoglycerate kinase</fullName>
        <ecNumber evidence="3 9">2.7.2.3</ecNumber>
    </recommendedName>
</protein>
<comment type="catalytic activity">
    <reaction evidence="9">
        <text>(2R)-3-phosphoglycerate + ATP = (2R)-3-phospho-glyceroyl phosphate + ADP</text>
        <dbReference type="Rhea" id="RHEA:14801"/>
        <dbReference type="ChEBI" id="CHEBI:30616"/>
        <dbReference type="ChEBI" id="CHEBI:57604"/>
        <dbReference type="ChEBI" id="CHEBI:58272"/>
        <dbReference type="ChEBI" id="CHEBI:456216"/>
        <dbReference type="EC" id="2.7.2.3"/>
    </reaction>
</comment>
<keyword evidence="7" id="KW-0067">ATP-binding</keyword>
<keyword evidence="5" id="KW-0547">Nucleotide-binding</keyword>
<evidence type="ECO:0000256" key="1">
    <source>
        <dbReference type="ARBA" id="ARBA00001946"/>
    </source>
</evidence>
<dbReference type="EMBL" id="BQNB010008511">
    <property type="protein sequence ID" value="GJS50396.1"/>
    <property type="molecule type" value="Genomic_DNA"/>
</dbReference>
<evidence type="ECO:0000313" key="11">
    <source>
        <dbReference type="EMBL" id="GJS50396.1"/>
    </source>
</evidence>
<evidence type="ECO:0000313" key="12">
    <source>
        <dbReference type="Proteomes" id="UP001151760"/>
    </source>
</evidence>
<keyword evidence="6 9" id="KW-0418">Kinase</keyword>
<evidence type="ECO:0000256" key="8">
    <source>
        <dbReference type="ARBA" id="ARBA00022842"/>
    </source>
</evidence>
<evidence type="ECO:0000256" key="4">
    <source>
        <dbReference type="ARBA" id="ARBA00022679"/>
    </source>
</evidence>
<sequence length="336" mass="37987">MEDEFYGLTVNGSDLKTYIRRFQELAFICPNMVPNSEKLMEAFIGGQPQSIKGNVTASKPQTLEEATNMPKELMDQMIIGRPNGVTPKYSLKPLVPRLFKLLGVEVKMANDCVGPEVEKLVAGISDGGVLLLENVRFYKKEEKNDPEYAKKLASLADLYVNDAFGTAHTAHASTECIAKYLKRGSEKISSFLDIDAKLPRFGFYVPLELDYLVGAVSSPNKLFAAIVGGSKIPIARWFQQKKFLTAGWDWTLDQILSSHLVKLWILPKPLFRMDLWVYLRWKSLLLEPRYELILSHVTLPDNLDWCGRAPTPVKGPFLDANHNIYDLGRFNNTQDR</sequence>
<dbReference type="InterPro" id="IPR001576">
    <property type="entry name" value="Phosphoglycerate_kinase"/>
</dbReference>
<evidence type="ECO:0000256" key="6">
    <source>
        <dbReference type="ARBA" id="ARBA00022777"/>
    </source>
</evidence>
<evidence type="ECO:0000256" key="7">
    <source>
        <dbReference type="ARBA" id="ARBA00022840"/>
    </source>
</evidence>
<dbReference type="GO" id="GO:0016301">
    <property type="term" value="F:kinase activity"/>
    <property type="evidence" value="ECO:0007669"/>
    <property type="project" value="UniProtKB-KW"/>
</dbReference>
<evidence type="ECO:0000256" key="10">
    <source>
        <dbReference type="RuleBase" id="RU000696"/>
    </source>
</evidence>
<organism evidence="11 12">
    <name type="scientific">Tanacetum coccineum</name>
    <dbReference type="NCBI Taxonomy" id="301880"/>
    <lineage>
        <taxon>Eukaryota</taxon>
        <taxon>Viridiplantae</taxon>
        <taxon>Streptophyta</taxon>
        <taxon>Embryophyta</taxon>
        <taxon>Tracheophyta</taxon>
        <taxon>Spermatophyta</taxon>
        <taxon>Magnoliopsida</taxon>
        <taxon>eudicotyledons</taxon>
        <taxon>Gunneridae</taxon>
        <taxon>Pentapetalae</taxon>
        <taxon>asterids</taxon>
        <taxon>campanulids</taxon>
        <taxon>Asterales</taxon>
        <taxon>Asteraceae</taxon>
        <taxon>Asteroideae</taxon>
        <taxon>Anthemideae</taxon>
        <taxon>Anthemidinae</taxon>
        <taxon>Tanacetum</taxon>
    </lineage>
</organism>
<dbReference type="SUPFAM" id="SSF53748">
    <property type="entry name" value="Phosphoglycerate kinase"/>
    <property type="match status" value="1"/>
</dbReference>
<dbReference type="InterPro" id="IPR036043">
    <property type="entry name" value="Phosphoglycerate_kinase_sf"/>
</dbReference>
<dbReference type="Pfam" id="PF00162">
    <property type="entry name" value="PGK"/>
    <property type="match status" value="1"/>
</dbReference>
<comment type="similarity">
    <text evidence="2 9">Belongs to the phosphoglycerate kinase family.</text>
</comment>
<reference evidence="11" key="1">
    <citation type="journal article" date="2022" name="Int. J. Mol. Sci.">
        <title>Draft Genome of Tanacetum Coccineum: Genomic Comparison of Closely Related Tanacetum-Family Plants.</title>
        <authorList>
            <person name="Yamashiro T."/>
            <person name="Shiraishi A."/>
            <person name="Nakayama K."/>
            <person name="Satake H."/>
        </authorList>
    </citation>
    <scope>NUCLEOTIDE SEQUENCE</scope>
</reference>
<reference evidence="11" key="2">
    <citation type="submission" date="2022-01" db="EMBL/GenBank/DDBJ databases">
        <authorList>
            <person name="Yamashiro T."/>
            <person name="Shiraishi A."/>
            <person name="Satake H."/>
            <person name="Nakayama K."/>
        </authorList>
    </citation>
    <scope>NUCLEOTIDE SEQUENCE</scope>
</reference>
<accession>A0ABQ4WC32</accession>
<evidence type="ECO:0000256" key="5">
    <source>
        <dbReference type="ARBA" id="ARBA00022741"/>
    </source>
</evidence>